<protein>
    <submittedName>
        <fullName evidence="1">Uncharacterized protein</fullName>
    </submittedName>
</protein>
<dbReference type="KEGG" id="vg:19687029"/>
<dbReference type="RefSeq" id="YP_009042503.1">
    <property type="nucleotide sequence ID" value="NC_024354.1"/>
</dbReference>
<sequence>MLEIMTAAQAPGFQGPWDGVLPPQDQNTLFRMHTFDTTADVKDKSPNAIAVTNSNVTVGSDVHGSFMKFNGTNSSLSFSSPLLDGNSYDVTFIMGDIAFPSTAPYDVTILDGRPNITNGRYLTWGYAKTLPFRSTIAYQGAGVFGEILVPGDQFPIVYKISVRPGSLRAYANGKMIQEWLLADTAMAGNAPWRVGRNAYVQQAATPWLNGKVYYIDFKKV</sequence>
<dbReference type="Proteomes" id="UP000026984">
    <property type="component" value="Segment"/>
</dbReference>
<accession>A0A060AGS1</accession>
<gene>
    <name evidence="1" type="ORF">CR8_266</name>
</gene>
<dbReference type="GeneID" id="19687029"/>
<evidence type="ECO:0000313" key="2">
    <source>
        <dbReference type="Proteomes" id="UP000026984"/>
    </source>
</evidence>
<proteinExistence type="predicted"/>
<reference evidence="1 2" key="1">
    <citation type="submission" date="2013-04" db="EMBL/GenBank/DDBJ databases">
        <title>Complete Genome Sequence of Cronobacter sakazakii Bacteriophage CR8.</title>
        <authorList>
            <person name="Kim Y."/>
            <person name="Shin H."/>
            <person name="Ryu S."/>
        </authorList>
    </citation>
    <scope>NUCLEOTIDE SEQUENCE [LARGE SCALE GENOMIC DNA]</scope>
</reference>
<evidence type="ECO:0000313" key="1">
    <source>
        <dbReference type="EMBL" id="AIA64796.1"/>
    </source>
</evidence>
<name>A0A060AGS1_9CAUD</name>
<organism evidence="1 2">
    <name type="scientific">Cronobacter phage CR8</name>
    <dbReference type="NCBI Taxonomy" id="1327934"/>
    <lineage>
        <taxon>Viruses</taxon>
        <taxon>Duplodnaviria</taxon>
        <taxon>Heunggongvirae</taxon>
        <taxon>Uroviricota</taxon>
        <taxon>Caudoviricetes</taxon>
        <taxon>Vequintavirinae</taxon>
        <taxon>Certrevirus</taxon>
        <taxon>Certrevirus CR8</taxon>
    </lineage>
</organism>
<dbReference type="EMBL" id="KC954774">
    <property type="protein sequence ID" value="AIA64796.1"/>
    <property type="molecule type" value="Genomic_DNA"/>
</dbReference>
<keyword evidence="2" id="KW-1185">Reference proteome</keyword>